<dbReference type="GO" id="GO:0043176">
    <property type="term" value="F:amine binding"/>
    <property type="evidence" value="ECO:0007669"/>
    <property type="project" value="InterPro"/>
</dbReference>
<name>A0A6M2CJ10_RHIMP</name>
<feature type="signal peptide" evidence="1">
    <location>
        <begin position="1"/>
        <end position="17"/>
    </location>
</feature>
<dbReference type="Pfam" id="PF02098">
    <property type="entry name" value="His_binding"/>
    <property type="match status" value="1"/>
</dbReference>
<dbReference type="InterPro" id="IPR002970">
    <property type="entry name" value="Tick_his-bd"/>
</dbReference>
<organism evidence="2">
    <name type="scientific">Rhipicephalus microplus</name>
    <name type="common">Cattle tick</name>
    <name type="synonym">Boophilus microplus</name>
    <dbReference type="NCBI Taxonomy" id="6941"/>
    <lineage>
        <taxon>Eukaryota</taxon>
        <taxon>Metazoa</taxon>
        <taxon>Ecdysozoa</taxon>
        <taxon>Arthropoda</taxon>
        <taxon>Chelicerata</taxon>
        <taxon>Arachnida</taxon>
        <taxon>Acari</taxon>
        <taxon>Parasitiformes</taxon>
        <taxon>Ixodida</taxon>
        <taxon>Ixodoidea</taxon>
        <taxon>Ixodidae</taxon>
        <taxon>Rhipicephalinae</taxon>
        <taxon>Rhipicephalus</taxon>
        <taxon>Boophilus</taxon>
    </lineage>
</organism>
<protein>
    <submittedName>
        <fullName evidence="2">Putative lipocalin-9 1 lipocalin</fullName>
    </submittedName>
</protein>
<dbReference type="AlphaFoldDB" id="A0A6M2CJ10"/>
<keyword evidence="1" id="KW-0732">Signal</keyword>
<dbReference type="Gene3D" id="2.40.128.20">
    <property type="match status" value="1"/>
</dbReference>
<accession>A0A6M2CJ10</accession>
<dbReference type="EMBL" id="GHWJ01000723">
    <property type="protein sequence ID" value="NOV33460.1"/>
    <property type="molecule type" value="Transcribed_RNA"/>
</dbReference>
<reference evidence="2" key="1">
    <citation type="submission" date="2019-09" db="EMBL/GenBank/DDBJ databases">
        <title>Organ-specific transcriptomic study of the physiology of the cattle tick, Rhipicephalus microplus.</title>
        <authorList>
            <person name="Tirloni L."/>
            <person name="Braz G."/>
            <person name="Gandara A.C.P."/>
            <person name="Sabadin G.A."/>
            <person name="da Silva R.M."/>
            <person name="Guizzo M.G."/>
            <person name="Machado J.A."/>
            <person name="Costa E.P."/>
            <person name="Gomes H.F."/>
            <person name="Moraes J."/>
            <person name="Mota M.B.S."/>
            <person name="Mesquita R.D."/>
            <person name="Alvarenga P.H."/>
            <person name="Alves F."/>
            <person name="Seixas A."/>
            <person name="da Fonseca R.N."/>
            <person name="Fogaca A."/>
            <person name="Logullo C."/>
            <person name="Tanaka A."/>
            <person name="Daffre S."/>
            <person name="Termignoni C."/>
            <person name="Vaz I.S.Jr."/>
            <person name="Oliveira P.L."/>
            <person name="Ribeiro J.M."/>
        </authorList>
    </citation>
    <scope>NUCLEOTIDE SEQUENCE</scope>
    <source>
        <strain evidence="2">Porto Alegre</strain>
    </source>
</reference>
<evidence type="ECO:0000256" key="1">
    <source>
        <dbReference type="SAM" id="SignalP"/>
    </source>
</evidence>
<proteinExistence type="predicted"/>
<dbReference type="GO" id="GO:0030682">
    <property type="term" value="P:symbiont-mediated perturbation of host defenses"/>
    <property type="evidence" value="ECO:0007669"/>
    <property type="project" value="InterPro"/>
</dbReference>
<sequence>MIAVKAIILFAHLYASATDSVMTGLCTDEHAGEGAIDGFKFLQEDMRVDLVMTSLTEVLKHPDGDSVKCITALTITKDEDTHEVTEVVSYKRGVEEKWEHFGQTYKFEQPEGEANYVTMNNTQLSGAPSGIYTFTYVLKDCAVVTVKAFGTRLDEMEPAERSDENEEDRRPDCIVWQKQNTNRATEKCCEKHFTAMCRPKNKGYEYNPNKCGTPIIDEEHSEL</sequence>
<evidence type="ECO:0000313" key="2">
    <source>
        <dbReference type="EMBL" id="NOV33460.1"/>
    </source>
</evidence>
<dbReference type="InterPro" id="IPR012674">
    <property type="entry name" value="Calycin"/>
</dbReference>
<dbReference type="SUPFAM" id="SSF50814">
    <property type="entry name" value="Lipocalins"/>
    <property type="match status" value="1"/>
</dbReference>
<feature type="chain" id="PRO_5027085999" evidence="1">
    <location>
        <begin position="18"/>
        <end position="223"/>
    </location>
</feature>